<dbReference type="EMBL" id="VSWC01000105">
    <property type="protein sequence ID" value="KAA1086684.1"/>
    <property type="molecule type" value="Genomic_DNA"/>
</dbReference>
<reference evidence="1 2" key="1">
    <citation type="submission" date="2019-05" db="EMBL/GenBank/DDBJ databases">
        <title>Emergence of the Ug99 lineage of the wheat stem rust pathogen through somatic hybridization.</title>
        <authorList>
            <person name="Li F."/>
            <person name="Upadhyaya N.M."/>
            <person name="Sperschneider J."/>
            <person name="Matny O."/>
            <person name="Nguyen-Phuc H."/>
            <person name="Mago R."/>
            <person name="Raley C."/>
            <person name="Miller M.E."/>
            <person name="Silverstein K.A.T."/>
            <person name="Henningsen E."/>
            <person name="Hirsch C.D."/>
            <person name="Visser B."/>
            <person name="Pretorius Z.A."/>
            <person name="Steffenson B.J."/>
            <person name="Schwessinger B."/>
            <person name="Dodds P.N."/>
            <person name="Figueroa M."/>
        </authorList>
    </citation>
    <scope>NUCLEOTIDE SEQUENCE [LARGE SCALE GENOMIC DNA]</scope>
    <source>
        <strain evidence="1">21-0</strain>
    </source>
</reference>
<dbReference type="AlphaFoldDB" id="A0A5B0NDP8"/>
<evidence type="ECO:0000313" key="1">
    <source>
        <dbReference type="EMBL" id="KAA1086684.1"/>
    </source>
</evidence>
<sequence>MLSNRSCRRCRKPLVVFQAAIELSPRGDGAGETRDPLRRDPPIFLWGAFAAVGGCGPGLNTRPAIDPPPLTKLIEPLSAAFLFVWEMPVSSCLLTEVTMPLMLNWNPRSKHILEKPVQLALKGYSGVTFHRRGGNRINNLRNL</sequence>
<dbReference type="Proteomes" id="UP000324748">
    <property type="component" value="Unassembled WGS sequence"/>
</dbReference>
<gene>
    <name evidence="1" type="ORF">PGT21_008265</name>
</gene>
<name>A0A5B0NDP8_PUCGR</name>
<accession>A0A5B0NDP8</accession>
<proteinExistence type="predicted"/>
<protein>
    <submittedName>
        <fullName evidence="1">Uncharacterized protein</fullName>
    </submittedName>
</protein>
<organism evidence="1 2">
    <name type="scientific">Puccinia graminis f. sp. tritici</name>
    <dbReference type="NCBI Taxonomy" id="56615"/>
    <lineage>
        <taxon>Eukaryota</taxon>
        <taxon>Fungi</taxon>
        <taxon>Dikarya</taxon>
        <taxon>Basidiomycota</taxon>
        <taxon>Pucciniomycotina</taxon>
        <taxon>Pucciniomycetes</taxon>
        <taxon>Pucciniales</taxon>
        <taxon>Pucciniaceae</taxon>
        <taxon>Puccinia</taxon>
    </lineage>
</organism>
<comment type="caution">
    <text evidence="1">The sequence shown here is derived from an EMBL/GenBank/DDBJ whole genome shotgun (WGS) entry which is preliminary data.</text>
</comment>
<keyword evidence="2" id="KW-1185">Reference proteome</keyword>
<evidence type="ECO:0000313" key="2">
    <source>
        <dbReference type="Proteomes" id="UP000324748"/>
    </source>
</evidence>